<evidence type="ECO:0000256" key="1">
    <source>
        <dbReference type="SAM" id="Phobius"/>
    </source>
</evidence>
<dbReference type="Gene3D" id="3.30.450.20">
    <property type="entry name" value="PAS domain"/>
    <property type="match status" value="1"/>
</dbReference>
<dbReference type="SMART" id="SM00267">
    <property type="entry name" value="GGDEF"/>
    <property type="match status" value="1"/>
</dbReference>
<gene>
    <name evidence="4" type="ORF">ET464_00810</name>
</gene>
<evidence type="ECO:0000313" key="4">
    <source>
        <dbReference type="EMBL" id="QAY65141.1"/>
    </source>
</evidence>
<dbReference type="FunFam" id="3.30.70.270:FF:000001">
    <property type="entry name" value="Diguanylate cyclase domain protein"/>
    <property type="match status" value="1"/>
</dbReference>
<dbReference type="Pfam" id="PF08448">
    <property type="entry name" value="PAS_4"/>
    <property type="match status" value="1"/>
</dbReference>
<dbReference type="InterPro" id="IPR000160">
    <property type="entry name" value="GGDEF_dom"/>
</dbReference>
<feature type="domain" description="PAC" evidence="2">
    <location>
        <begin position="298"/>
        <end position="351"/>
    </location>
</feature>
<feature type="transmembrane region" description="Helical" evidence="1">
    <location>
        <begin position="6"/>
        <end position="27"/>
    </location>
</feature>
<dbReference type="Pfam" id="PF00990">
    <property type="entry name" value="GGDEF"/>
    <property type="match status" value="1"/>
</dbReference>
<protein>
    <submittedName>
        <fullName evidence="4">Diguanylate cyclase</fullName>
    </submittedName>
</protein>
<dbReference type="NCBIfam" id="TIGR00254">
    <property type="entry name" value="GGDEF"/>
    <property type="match status" value="1"/>
</dbReference>
<dbReference type="KEGG" id="pprt:ET464_00810"/>
<evidence type="ECO:0000259" key="3">
    <source>
        <dbReference type="PROSITE" id="PS50887"/>
    </source>
</evidence>
<dbReference type="SUPFAM" id="SSF55785">
    <property type="entry name" value="PYP-like sensor domain (PAS domain)"/>
    <property type="match status" value="1"/>
</dbReference>
<dbReference type="OrthoDB" id="9759607at2"/>
<sequence>MDFNITAYITLVVTSGVLSLFLGCYAYAQRSGIPNARYFMMYSASLVVYIFSYAFELSSDTLAQIKFWTVMEYIGMPFSVVFGLMMTLQYLGKTVSRKLAAGLLTIPCITLLMVATNEYHHLFYKSVYLREGTATPLADVEIGQWYIVHGAYTFGCLLAGFVLLVSRWKHTNKIYRRQLVTLMASQLLPMISAFAYLMGWTPNGMDPVPVILCITSALYIWAIVSTRILTIVPIAKESIFEWMHEGVIVLDSSMRIVDYNQSMRKMMPVLGKPVVGREMDDVWLAWTGKPFPDIADMNNASVETEWKTGEDTLSYMVRVSALRNKSGYLLGYLVMLIDITERNELQKKLMQLAYYDGLTGIYNRMQFLQRSKELIERAELAEAPLAFILFDVDYFKRINDTYGHETGDNALKHVVTVCQQYLSADMLFARYGGEEFAIGLPFVAEEAAVRLAEQIRAGLNSGIFTAVTGQELVITCSFGIAPYRYGSSLESVLRDADYAMYASKRKGRNAVYTIGQALKEKELQDSGRISDYSLL</sequence>
<dbReference type="SUPFAM" id="SSF55073">
    <property type="entry name" value="Nucleotide cyclase"/>
    <property type="match status" value="1"/>
</dbReference>
<keyword evidence="1" id="KW-1133">Transmembrane helix</keyword>
<feature type="transmembrane region" description="Helical" evidence="1">
    <location>
        <begin position="145"/>
        <end position="166"/>
    </location>
</feature>
<feature type="domain" description="GGDEF" evidence="3">
    <location>
        <begin position="383"/>
        <end position="516"/>
    </location>
</feature>
<dbReference type="InterPro" id="IPR031621">
    <property type="entry name" value="HisKA_7TM"/>
</dbReference>
<dbReference type="RefSeq" id="WP_129437412.1">
    <property type="nucleotide sequence ID" value="NZ_CP035492.1"/>
</dbReference>
<dbReference type="PROSITE" id="PS50113">
    <property type="entry name" value="PAC"/>
    <property type="match status" value="1"/>
</dbReference>
<dbReference type="Pfam" id="PF16927">
    <property type="entry name" value="HisKA_7TM"/>
    <property type="match status" value="1"/>
</dbReference>
<dbReference type="InterPro" id="IPR013656">
    <property type="entry name" value="PAS_4"/>
</dbReference>
<keyword evidence="1" id="KW-0472">Membrane</keyword>
<organism evidence="4 5">
    <name type="scientific">Paenibacillus protaetiae</name>
    <dbReference type="NCBI Taxonomy" id="2509456"/>
    <lineage>
        <taxon>Bacteria</taxon>
        <taxon>Bacillati</taxon>
        <taxon>Bacillota</taxon>
        <taxon>Bacilli</taxon>
        <taxon>Bacillales</taxon>
        <taxon>Paenibacillaceae</taxon>
        <taxon>Paenibacillus</taxon>
    </lineage>
</organism>
<reference evidence="4 5" key="1">
    <citation type="submission" date="2019-01" db="EMBL/GenBank/DDBJ databases">
        <title>Genome sequencing of strain FW100M-2.</title>
        <authorList>
            <person name="Heo J."/>
            <person name="Kim S.-J."/>
            <person name="Kim J.-S."/>
            <person name="Hong S.-B."/>
            <person name="Kwon S.-W."/>
        </authorList>
    </citation>
    <scope>NUCLEOTIDE SEQUENCE [LARGE SCALE GENOMIC DNA]</scope>
    <source>
        <strain evidence="4 5">FW100M-2</strain>
    </source>
</reference>
<proteinExistence type="predicted"/>
<feature type="transmembrane region" description="Helical" evidence="1">
    <location>
        <begin position="209"/>
        <end position="235"/>
    </location>
</feature>
<dbReference type="InterPro" id="IPR035965">
    <property type="entry name" value="PAS-like_dom_sf"/>
</dbReference>
<keyword evidence="5" id="KW-1185">Reference proteome</keyword>
<dbReference type="CDD" id="cd01949">
    <property type="entry name" value="GGDEF"/>
    <property type="match status" value="1"/>
</dbReference>
<dbReference type="EMBL" id="CP035492">
    <property type="protein sequence ID" value="QAY65141.1"/>
    <property type="molecule type" value="Genomic_DNA"/>
</dbReference>
<feature type="transmembrane region" description="Helical" evidence="1">
    <location>
        <begin position="67"/>
        <end position="87"/>
    </location>
</feature>
<keyword evidence="1" id="KW-0812">Transmembrane</keyword>
<dbReference type="PROSITE" id="PS50887">
    <property type="entry name" value="GGDEF"/>
    <property type="match status" value="1"/>
</dbReference>
<dbReference type="GO" id="GO:0052621">
    <property type="term" value="F:diguanylate cyclase activity"/>
    <property type="evidence" value="ECO:0007669"/>
    <property type="project" value="TreeGrafter"/>
</dbReference>
<dbReference type="PANTHER" id="PTHR45138">
    <property type="entry name" value="REGULATORY COMPONENTS OF SENSORY TRANSDUCTION SYSTEM"/>
    <property type="match status" value="1"/>
</dbReference>
<feature type="transmembrane region" description="Helical" evidence="1">
    <location>
        <begin position="39"/>
        <end position="55"/>
    </location>
</feature>
<dbReference type="Gene3D" id="3.30.70.270">
    <property type="match status" value="1"/>
</dbReference>
<dbReference type="AlphaFoldDB" id="A0A4V0YER6"/>
<dbReference type="InterPro" id="IPR029787">
    <property type="entry name" value="Nucleotide_cyclase"/>
</dbReference>
<dbReference type="InterPro" id="IPR050469">
    <property type="entry name" value="Diguanylate_Cyclase"/>
</dbReference>
<dbReference type="Proteomes" id="UP000293568">
    <property type="component" value="Chromosome"/>
</dbReference>
<accession>A0A4V0YER6</accession>
<evidence type="ECO:0000313" key="5">
    <source>
        <dbReference type="Proteomes" id="UP000293568"/>
    </source>
</evidence>
<name>A0A4V0YER6_9BACL</name>
<dbReference type="InterPro" id="IPR043128">
    <property type="entry name" value="Rev_trsase/Diguanyl_cyclase"/>
</dbReference>
<feature type="transmembrane region" description="Helical" evidence="1">
    <location>
        <begin position="178"/>
        <end position="197"/>
    </location>
</feature>
<evidence type="ECO:0000259" key="2">
    <source>
        <dbReference type="PROSITE" id="PS50113"/>
    </source>
</evidence>
<dbReference type="PANTHER" id="PTHR45138:SF9">
    <property type="entry name" value="DIGUANYLATE CYCLASE DGCM-RELATED"/>
    <property type="match status" value="1"/>
</dbReference>
<dbReference type="InterPro" id="IPR000700">
    <property type="entry name" value="PAS-assoc_C"/>
</dbReference>
<feature type="transmembrane region" description="Helical" evidence="1">
    <location>
        <begin position="99"/>
        <end position="116"/>
    </location>
</feature>